<dbReference type="NCBIfam" id="TIGR02594">
    <property type="entry name" value="TIGR02594 family protein"/>
    <property type="match status" value="1"/>
</dbReference>
<gene>
    <name evidence="1" type="ORF">BV98_000595</name>
</gene>
<dbReference type="InterPro" id="IPR038765">
    <property type="entry name" value="Papain-like_cys_pep_sf"/>
</dbReference>
<accession>A0A086PEB9</accession>
<sequence>MNSTDPAWLLAARQLLGTREAAGAANNGTILGWAKLLGIKVLGILYNADSTPWCGLFVAHCLRVAGVNLTAMKVGVRAKAWATWGSAIAADRLAPGAILVFDRAGGGHVAFYVGEDLTHYHVLGGNQGDRVSIMRLEKSRCVARRWPALVPVIGGPVKLTAAGVPVSRNEA</sequence>
<keyword evidence="2" id="KW-1185">Reference proteome</keyword>
<organism evidence="1 2">
    <name type="scientific">Sphingobium herbicidovorans (strain ATCC 700291 / DSM 11019 / CCUG 56400 / KCTC 2939 / LMG 18315 / NBRC 16415 / MH)</name>
    <name type="common">Sphingomonas herbicidovorans</name>
    <dbReference type="NCBI Taxonomy" id="1219045"/>
    <lineage>
        <taxon>Bacteria</taxon>
        <taxon>Pseudomonadati</taxon>
        <taxon>Pseudomonadota</taxon>
        <taxon>Alphaproteobacteria</taxon>
        <taxon>Sphingomonadales</taxon>
        <taxon>Sphingomonadaceae</taxon>
        <taxon>Sphingobium</taxon>
    </lineage>
</organism>
<comment type="caution">
    <text evidence="1">The sequence shown here is derived from an EMBL/GenBank/DDBJ whole genome shotgun (WGS) entry which is preliminary data.</text>
</comment>
<evidence type="ECO:0008006" key="3">
    <source>
        <dbReference type="Google" id="ProtNLM"/>
    </source>
</evidence>
<name>A0A086PEB9_SPHHM</name>
<proteinExistence type="predicted"/>
<dbReference type="PATRIC" id="fig|1219045.3.peg.606"/>
<dbReference type="InterPro" id="IPR013423">
    <property type="entry name" value="CHP02594"/>
</dbReference>
<dbReference type="SUPFAM" id="SSF54001">
    <property type="entry name" value="Cysteine proteinases"/>
    <property type="match status" value="1"/>
</dbReference>
<dbReference type="AlphaFoldDB" id="A0A086PEB9"/>
<evidence type="ECO:0000313" key="1">
    <source>
        <dbReference type="EMBL" id="KFG91737.1"/>
    </source>
</evidence>
<dbReference type="RefSeq" id="WP_037462633.1">
    <property type="nucleotide sequence ID" value="NZ_BCZD01000018.1"/>
</dbReference>
<dbReference type="Proteomes" id="UP000024284">
    <property type="component" value="Unassembled WGS sequence"/>
</dbReference>
<dbReference type="EMBL" id="JFZA02000002">
    <property type="protein sequence ID" value="KFG91737.1"/>
    <property type="molecule type" value="Genomic_DNA"/>
</dbReference>
<reference evidence="1" key="1">
    <citation type="submission" date="2014-08" db="EMBL/GenBank/DDBJ databases">
        <title>Draft genome sequences of Sphingobium herbicidovorans.</title>
        <authorList>
            <person name="Gan H.M."/>
            <person name="Gan H.Y."/>
            <person name="Savka M.A."/>
        </authorList>
    </citation>
    <scope>NUCLEOTIDE SEQUENCE [LARGE SCALE GENOMIC DNA]</scope>
    <source>
        <strain evidence="1">NBRC 16415</strain>
    </source>
</reference>
<evidence type="ECO:0000313" key="2">
    <source>
        <dbReference type="Proteomes" id="UP000024284"/>
    </source>
</evidence>
<dbReference type="Gene3D" id="3.90.1720.10">
    <property type="entry name" value="endopeptidase domain like (from Nostoc punctiforme)"/>
    <property type="match status" value="1"/>
</dbReference>
<dbReference type="OrthoDB" id="5395100at2"/>
<dbReference type="STRING" id="76947.GCA_002080435_02351"/>
<dbReference type="eggNOG" id="COG0791">
    <property type="taxonomic scope" value="Bacteria"/>
</dbReference>
<protein>
    <recommendedName>
        <fullName evidence="3">TIGR02594 family protein</fullName>
    </recommendedName>
</protein>